<dbReference type="SUPFAM" id="SSF49854">
    <property type="entry name" value="Spermadhesin, CUB domain"/>
    <property type="match status" value="1"/>
</dbReference>
<evidence type="ECO:0000256" key="3">
    <source>
        <dbReference type="ARBA" id="ARBA00022536"/>
    </source>
</evidence>
<proteinExistence type="predicted"/>
<comment type="caution">
    <text evidence="11">Lacks conserved residue(s) required for the propagation of feature annotation.</text>
</comment>
<organism evidence="15 16">
    <name type="scientific">Strongyloides papillosus</name>
    <name type="common">Intestinal threadworm</name>
    <dbReference type="NCBI Taxonomy" id="174720"/>
    <lineage>
        <taxon>Eukaryota</taxon>
        <taxon>Metazoa</taxon>
        <taxon>Ecdysozoa</taxon>
        <taxon>Nematoda</taxon>
        <taxon>Chromadorea</taxon>
        <taxon>Rhabditida</taxon>
        <taxon>Tylenchina</taxon>
        <taxon>Panagrolaimomorpha</taxon>
        <taxon>Strongyloidoidea</taxon>
        <taxon>Strongyloididae</taxon>
        <taxon>Strongyloides</taxon>
    </lineage>
</organism>
<evidence type="ECO:0000256" key="8">
    <source>
        <dbReference type="ARBA" id="ARBA00023157"/>
    </source>
</evidence>
<keyword evidence="11 12" id="KW-0645">Protease</keyword>
<dbReference type="InterPro" id="IPR017050">
    <property type="entry name" value="Metallopeptidase_nem"/>
</dbReference>
<evidence type="ECO:0000256" key="1">
    <source>
        <dbReference type="ARBA" id="ARBA00004613"/>
    </source>
</evidence>
<name>A0A0N5CC21_STREA</name>
<dbReference type="InterPro" id="IPR006026">
    <property type="entry name" value="Peptidase_Metallo"/>
</dbReference>
<dbReference type="PANTHER" id="PTHR10127">
    <property type="entry name" value="DISCOIDIN, CUB, EGF, LAMININ , AND ZINC METALLOPROTEASE DOMAIN CONTAINING"/>
    <property type="match status" value="1"/>
</dbReference>
<dbReference type="Proteomes" id="UP000046392">
    <property type="component" value="Unplaced"/>
</dbReference>
<keyword evidence="9" id="KW-0325">Glycoprotein</keyword>
<feature type="active site" evidence="11">
    <location>
        <position position="194"/>
    </location>
</feature>
<keyword evidence="3" id="KW-0245">EGF-like domain</keyword>
<feature type="binding site" evidence="11">
    <location>
        <position position="203"/>
    </location>
    <ligand>
        <name>Zn(2+)</name>
        <dbReference type="ChEBI" id="CHEBI:29105"/>
        <note>catalytic</note>
    </ligand>
</feature>
<evidence type="ECO:0000256" key="13">
    <source>
        <dbReference type="SAM" id="Phobius"/>
    </source>
</evidence>
<keyword evidence="15" id="KW-1185">Reference proteome</keyword>
<keyword evidence="4 11" id="KW-0479">Metal-binding</keyword>
<dbReference type="GO" id="GO:0006508">
    <property type="term" value="P:proteolysis"/>
    <property type="evidence" value="ECO:0007669"/>
    <property type="project" value="UniProtKB-KW"/>
</dbReference>
<keyword evidence="13" id="KW-0812">Transmembrane</keyword>
<dbReference type="PROSITE" id="PS51864">
    <property type="entry name" value="ASTACIN"/>
    <property type="match status" value="1"/>
</dbReference>
<evidence type="ECO:0000256" key="11">
    <source>
        <dbReference type="PROSITE-ProRule" id="PRU01211"/>
    </source>
</evidence>
<evidence type="ECO:0000256" key="4">
    <source>
        <dbReference type="ARBA" id="ARBA00022723"/>
    </source>
</evidence>
<dbReference type="InterPro" id="IPR035914">
    <property type="entry name" value="Sperma_CUB_dom_sf"/>
</dbReference>
<comment type="subcellular location">
    <subcellularLocation>
        <location evidence="1 10">Secreted</location>
    </subcellularLocation>
</comment>
<keyword evidence="11 12" id="KW-0378">Hydrolase</keyword>
<dbReference type="Gene3D" id="3.40.390.10">
    <property type="entry name" value="Collagenase (Catalytic Domain)"/>
    <property type="match status" value="1"/>
</dbReference>
<keyword evidence="5" id="KW-0732">Signal</keyword>
<keyword evidence="13" id="KW-0472">Membrane</keyword>
<dbReference type="PRINTS" id="PR00480">
    <property type="entry name" value="ASTACIN"/>
</dbReference>
<dbReference type="InterPro" id="IPR000742">
    <property type="entry name" value="EGF"/>
</dbReference>
<comment type="cofactor">
    <cofactor evidence="11 12">
        <name>Zn(2+)</name>
        <dbReference type="ChEBI" id="CHEBI:29105"/>
    </cofactor>
    <text evidence="11 12">Binds 1 zinc ion per subunit.</text>
</comment>
<dbReference type="PROSITE" id="PS01186">
    <property type="entry name" value="EGF_2"/>
    <property type="match status" value="1"/>
</dbReference>
<dbReference type="PANTHER" id="PTHR10127:SF802">
    <property type="entry name" value="ZINC METALLOPROTEINASE NAS-10"/>
    <property type="match status" value="1"/>
</dbReference>
<evidence type="ECO:0000256" key="5">
    <source>
        <dbReference type="ARBA" id="ARBA00022729"/>
    </source>
</evidence>
<dbReference type="InterPro" id="IPR024079">
    <property type="entry name" value="MetalloPept_cat_dom_sf"/>
</dbReference>
<feature type="binding site" evidence="11">
    <location>
        <position position="197"/>
    </location>
    <ligand>
        <name>Zn(2+)</name>
        <dbReference type="ChEBI" id="CHEBI:29105"/>
        <note>catalytic</note>
    </ligand>
</feature>
<dbReference type="WBParaSite" id="SPAL_0001543000.1">
    <property type="protein sequence ID" value="SPAL_0001543000.1"/>
    <property type="gene ID" value="SPAL_0001543000"/>
</dbReference>
<feature type="transmembrane region" description="Helical" evidence="13">
    <location>
        <begin position="9"/>
        <end position="29"/>
    </location>
</feature>
<evidence type="ECO:0000256" key="9">
    <source>
        <dbReference type="ARBA" id="ARBA00023180"/>
    </source>
</evidence>
<dbReference type="AlphaFoldDB" id="A0A0N5CC21"/>
<dbReference type="GO" id="GO:0005576">
    <property type="term" value="C:extracellular region"/>
    <property type="evidence" value="ECO:0007669"/>
    <property type="project" value="UniProtKB-SubCell"/>
</dbReference>
<accession>A0A0N5CC21</accession>
<evidence type="ECO:0000313" key="15">
    <source>
        <dbReference type="Proteomes" id="UP000046392"/>
    </source>
</evidence>
<evidence type="ECO:0000256" key="10">
    <source>
        <dbReference type="PIRNR" id="PIRNR036365"/>
    </source>
</evidence>
<sequence>MFVKNVEKLFFYFSISCAIYYITIRINFWKILSTHNNQFIKNDQKNINHVFKYLNTKTKSKIVSNNLAKDFNYDIQHFPIYKKFDDLYFDESIYYRKKRKVMRDLNKKWIFPIVYEIEKDKFNETLINEVLQTIENETCIRFAKRNATNKSYQTVLKYFLGTTCVSYYGRQRLKDVQGIFLTKACQNWRNVIHETFHALGLIHEQARYDRDNYVTINWGNIIRGCEKNFNKINSVLTSTYNLSYDYGSVMHYYPYSWGINNAITIAPKDDIYLSTLGSSDTANFNDFKALNLHYCQNQCSKSIKCKNFAYQNPNNCKVCKCPDGFQGTLCRVKSKGKDNCGTIRTASNSIGKIKISGSKSCTFHIIAKGNKKIDIYLSNITFPTSLVCKANNCLEIKYKKDVSITGARICKKLYNYTLKSEASKVVILYKSTNAENSASILFRIYKKSNLPWNRIKKKRVSSAL</sequence>
<dbReference type="GO" id="GO:0008270">
    <property type="term" value="F:zinc ion binding"/>
    <property type="evidence" value="ECO:0007669"/>
    <property type="project" value="UniProtKB-UniRule"/>
</dbReference>
<evidence type="ECO:0000256" key="12">
    <source>
        <dbReference type="RuleBase" id="RU361183"/>
    </source>
</evidence>
<feature type="domain" description="Peptidase M12A" evidence="14">
    <location>
        <begin position="100"/>
        <end position="300"/>
    </location>
</feature>
<dbReference type="GO" id="GO:0018996">
    <property type="term" value="P:molting cycle, collagen and cuticulin-based cuticle"/>
    <property type="evidence" value="ECO:0007669"/>
    <property type="project" value="InterPro"/>
</dbReference>
<dbReference type="InterPro" id="IPR034035">
    <property type="entry name" value="Astacin-like_dom"/>
</dbReference>
<keyword evidence="7 11" id="KW-0482">Metalloprotease</keyword>
<dbReference type="PIRSF" id="PIRSF036365">
    <property type="entry name" value="Astacin_nematoda"/>
    <property type="match status" value="1"/>
</dbReference>
<dbReference type="GO" id="GO:0004222">
    <property type="term" value="F:metalloendopeptidase activity"/>
    <property type="evidence" value="ECO:0007669"/>
    <property type="project" value="UniProtKB-UniRule"/>
</dbReference>
<keyword evidence="2 10" id="KW-0964">Secreted</keyword>
<dbReference type="Pfam" id="PF01400">
    <property type="entry name" value="Astacin"/>
    <property type="match status" value="1"/>
</dbReference>
<dbReference type="CDD" id="cd04280">
    <property type="entry name" value="ZnMc_astacin_like"/>
    <property type="match status" value="1"/>
</dbReference>
<evidence type="ECO:0000256" key="6">
    <source>
        <dbReference type="ARBA" id="ARBA00022833"/>
    </source>
</evidence>
<dbReference type="SMART" id="SM00235">
    <property type="entry name" value="ZnMc"/>
    <property type="match status" value="1"/>
</dbReference>
<dbReference type="PROSITE" id="PS00022">
    <property type="entry name" value="EGF_1"/>
    <property type="match status" value="1"/>
</dbReference>
<evidence type="ECO:0000256" key="2">
    <source>
        <dbReference type="ARBA" id="ARBA00022525"/>
    </source>
</evidence>
<keyword evidence="13" id="KW-1133">Transmembrane helix</keyword>
<dbReference type="InterPro" id="IPR001506">
    <property type="entry name" value="Peptidase_M12A"/>
</dbReference>
<reference evidence="16" key="1">
    <citation type="submission" date="2017-02" db="UniProtKB">
        <authorList>
            <consortium name="WormBaseParasite"/>
        </authorList>
    </citation>
    <scope>IDENTIFICATION</scope>
</reference>
<keyword evidence="6 11" id="KW-0862">Zinc</keyword>
<evidence type="ECO:0000259" key="14">
    <source>
        <dbReference type="PROSITE" id="PS51864"/>
    </source>
</evidence>
<protein>
    <recommendedName>
        <fullName evidence="10">Zinc metalloproteinase</fullName>
    </recommendedName>
</protein>
<feature type="binding site" evidence="11">
    <location>
        <position position="193"/>
    </location>
    <ligand>
        <name>Zn(2+)</name>
        <dbReference type="ChEBI" id="CHEBI:29105"/>
        <note>catalytic</note>
    </ligand>
</feature>
<evidence type="ECO:0000256" key="7">
    <source>
        <dbReference type="ARBA" id="ARBA00023049"/>
    </source>
</evidence>
<dbReference type="SUPFAM" id="SSF55486">
    <property type="entry name" value="Metalloproteases ('zincins'), catalytic domain"/>
    <property type="match status" value="1"/>
</dbReference>
<keyword evidence="8" id="KW-1015">Disulfide bond</keyword>
<evidence type="ECO:0000313" key="16">
    <source>
        <dbReference type="WBParaSite" id="SPAL_0001543000.1"/>
    </source>
</evidence>